<keyword evidence="6" id="KW-0804">Transcription</keyword>
<feature type="domain" description="C2H2-type" evidence="11">
    <location>
        <begin position="254"/>
        <end position="281"/>
    </location>
</feature>
<dbReference type="GO" id="GO:0006357">
    <property type="term" value="P:regulation of transcription by RNA polymerase II"/>
    <property type="evidence" value="ECO:0007669"/>
    <property type="project" value="TreeGrafter"/>
</dbReference>
<evidence type="ECO:0000256" key="5">
    <source>
        <dbReference type="ARBA" id="ARBA00022833"/>
    </source>
</evidence>
<evidence type="ECO:0000256" key="1">
    <source>
        <dbReference type="ARBA" id="ARBA00004123"/>
    </source>
</evidence>
<dbReference type="PROSITE" id="PS00028">
    <property type="entry name" value="ZINC_FINGER_C2H2_1"/>
    <property type="match status" value="8"/>
</dbReference>
<dbReference type="SUPFAM" id="SSF57667">
    <property type="entry name" value="beta-beta-alpha zinc fingers"/>
    <property type="match status" value="4"/>
</dbReference>
<protein>
    <submittedName>
        <fullName evidence="13">CSON005866 protein</fullName>
    </submittedName>
</protein>
<evidence type="ECO:0000256" key="10">
    <source>
        <dbReference type="PROSITE-ProRule" id="PRU01263"/>
    </source>
</evidence>
<dbReference type="SMART" id="SM00868">
    <property type="entry name" value="zf-AD"/>
    <property type="match status" value="1"/>
</dbReference>
<dbReference type="InterPro" id="IPR012934">
    <property type="entry name" value="Znf_AD"/>
</dbReference>
<evidence type="ECO:0000259" key="12">
    <source>
        <dbReference type="PROSITE" id="PS51915"/>
    </source>
</evidence>
<keyword evidence="8" id="KW-0539">Nucleus</keyword>
<name>A0A336M7M3_CULSO</name>
<feature type="domain" description="C2H2-type" evidence="11">
    <location>
        <begin position="397"/>
        <end position="424"/>
    </location>
</feature>
<feature type="binding site" evidence="10">
    <location>
        <position position="60"/>
    </location>
    <ligand>
        <name>Zn(2+)</name>
        <dbReference type="ChEBI" id="CHEBI:29105"/>
    </ligand>
</feature>
<dbReference type="AlphaFoldDB" id="A0A336M7M3"/>
<dbReference type="Gene3D" id="3.40.1800.20">
    <property type="match status" value="1"/>
</dbReference>
<feature type="binding site" evidence="10">
    <location>
        <position position="57"/>
    </location>
    <ligand>
        <name>Zn(2+)</name>
        <dbReference type="ChEBI" id="CHEBI:29105"/>
    </ligand>
</feature>
<dbReference type="Pfam" id="PF07776">
    <property type="entry name" value="zf-AD"/>
    <property type="match status" value="1"/>
</dbReference>
<dbReference type="GO" id="GO:0005634">
    <property type="term" value="C:nucleus"/>
    <property type="evidence" value="ECO:0007669"/>
    <property type="project" value="UniProtKB-SubCell"/>
</dbReference>
<reference evidence="13" key="1">
    <citation type="submission" date="2018-07" db="EMBL/GenBank/DDBJ databases">
        <authorList>
            <person name="Quirk P.G."/>
            <person name="Krulwich T.A."/>
        </authorList>
    </citation>
    <scope>NUCLEOTIDE SEQUENCE</scope>
</reference>
<gene>
    <name evidence="13" type="primary">CSON005866</name>
</gene>
<dbReference type="PANTHER" id="PTHR24404:SF100">
    <property type="entry name" value="ZINC FINGER PROTEIN 501"/>
    <property type="match status" value="1"/>
</dbReference>
<keyword evidence="4 9" id="KW-0863">Zinc-finger</keyword>
<evidence type="ECO:0000256" key="7">
    <source>
        <dbReference type="ARBA" id="ARBA00023125"/>
    </source>
</evidence>
<dbReference type="PROSITE" id="PS51915">
    <property type="entry name" value="ZAD"/>
    <property type="match status" value="1"/>
</dbReference>
<accession>A0A336M7M3</accession>
<dbReference type="SMART" id="SM00355">
    <property type="entry name" value="ZnF_C2H2"/>
    <property type="match status" value="10"/>
</dbReference>
<keyword evidence="3" id="KW-0677">Repeat</keyword>
<dbReference type="GO" id="GO:0000978">
    <property type="term" value="F:RNA polymerase II cis-regulatory region sequence-specific DNA binding"/>
    <property type="evidence" value="ECO:0007669"/>
    <property type="project" value="TreeGrafter"/>
</dbReference>
<dbReference type="InterPro" id="IPR013087">
    <property type="entry name" value="Znf_C2H2_type"/>
</dbReference>
<dbReference type="SUPFAM" id="SSF57716">
    <property type="entry name" value="Glucocorticoid receptor-like (DNA-binding domain)"/>
    <property type="match status" value="1"/>
</dbReference>
<keyword evidence="5 10" id="KW-0862">Zinc</keyword>
<keyword evidence="6" id="KW-0805">Transcription regulation</keyword>
<comment type="subcellular location">
    <subcellularLocation>
        <location evidence="1">Nucleus</location>
    </subcellularLocation>
</comment>
<evidence type="ECO:0000256" key="9">
    <source>
        <dbReference type="PROSITE-ProRule" id="PRU00042"/>
    </source>
</evidence>
<feature type="domain" description="C2H2-type" evidence="11">
    <location>
        <begin position="311"/>
        <end position="339"/>
    </location>
</feature>
<dbReference type="GO" id="GO:0003700">
    <property type="term" value="F:DNA-binding transcription factor activity"/>
    <property type="evidence" value="ECO:0007669"/>
    <property type="project" value="TreeGrafter"/>
</dbReference>
<feature type="domain" description="ZAD" evidence="12">
    <location>
        <begin position="14"/>
        <end position="84"/>
    </location>
</feature>
<evidence type="ECO:0000313" key="13">
    <source>
        <dbReference type="EMBL" id="SSX22038.1"/>
    </source>
</evidence>
<dbReference type="FunFam" id="3.30.160.60:FF:001049">
    <property type="entry name" value="zinc finger protein 319"/>
    <property type="match status" value="1"/>
</dbReference>
<feature type="binding site" evidence="10">
    <location>
        <position position="16"/>
    </location>
    <ligand>
        <name>Zn(2+)</name>
        <dbReference type="ChEBI" id="CHEBI:29105"/>
    </ligand>
</feature>
<dbReference type="PROSITE" id="PS50157">
    <property type="entry name" value="ZINC_FINGER_C2H2_2"/>
    <property type="match status" value="8"/>
</dbReference>
<dbReference type="InterPro" id="IPR050589">
    <property type="entry name" value="Ikaros_C2H2-ZF"/>
</dbReference>
<keyword evidence="2 10" id="KW-0479">Metal-binding</keyword>
<dbReference type="Pfam" id="PF00096">
    <property type="entry name" value="zf-C2H2"/>
    <property type="match status" value="3"/>
</dbReference>
<keyword evidence="7" id="KW-0238">DNA-binding</keyword>
<proteinExistence type="predicted"/>
<dbReference type="VEuPathDB" id="VectorBase:CSON005866"/>
<feature type="domain" description="C2H2-type" evidence="11">
    <location>
        <begin position="170"/>
        <end position="198"/>
    </location>
</feature>
<evidence type="ECO:0000259" key="11">
    <source>
        <dbReference type="PROSITE" id="PS50157"/>
    </source>
</evidence>
<dbReference type="FunFam" id="3.30.160.60:FF:000671">
    <property type="entry name" value="Zinc finger protein 26"/>
    <property type="match status" value="1"/>
</dbReference>
<evidence type="ECO:0000256" key="6">
    <source>
        <dbReference type="ARBA" id="ARBA00023015"/>
    </source>
</evidence>
<evidence type="ECO:0000256" key="2">
    <source>
        <dbReference type="ARBA" id="ARBA00022723"/>
    </source>
</evidence>
<feature type="domain" description="C2H2-type" evidence="11">
    <location>
        <begin position="453"/>
        <end position="481"/>
    </location>
</feature>
<dbReference type="GO" id="GO:0008270">
    <property type="term" value="F:zinc ion binding"/>
    <property type="evidence" value="ECO:0007669"/>
    <property type="project" value="UniProtKB-UniRule"/>
</dbReference>
<dbReference type="FunFam" id="3.30.160.60:FF:000446">
    <property type="entry name" value="Zinc finger protein"/>
    <property type="match status" value="1"/>
</dbReference>
<evidence type="ECO:0000256" key="8">
    <source>
        <dbReference type="ARBA" id="ARBA00023242"/>
    </source>
</evidence>
<feature type="domain" description="C2H2-type" evidence="11">
    <location>
        <begin position="282"/>
        <end position="310"/>
    </location>
</feature>
<feature type="domain" description="C2H2-type" evidence="11">
    <location>
        <begin position="340"/>
        <end position="367"/>
    </location>
</feature>
<dbReference type="Gene3D" id="3.30.160.60">
    <property type="entry name" value="Classic Zinc Finger"/>
    <property type="match status" value="6"/>
</dbReference>
<dbReference type="PANTHER" id="PTHR24404">
    <property type="entry name" value="ZINC FINGER PROTEIN"/>
    <property type="match status" value="1"/>
</dbReference>
<dbReference type="EMBL" id="UFQT01000225">
    <property type="protein sequence ID" value="SSX22038.1"/>
    <property type="molecule type" value="Genomic_DNA"/>
</dbReference>
<sequence length="484" mass="56996">MFSQILGINSNNLLQCRACLCNNGTFLSIYDENLAQIFQELTSIQVSENDFLPKELCSICASRLRDFKNFRELCLGSHITLTSLVSQENYVNLLTIEVTSELNNNNIEKCQQASELIPNYSKEIVIESKDEIHELPENTQNYEIITNNDTKINFKEQLEITHEVKDEILFHCDHCSKKFRRKLSLLLHLKASHFSNGQMKRKQLKCPYATCSKRFFYKQSILESHIRSHSSKKLKIFILKFIIFPLHVIGPRPEICPHCKKSFPDHRCLKQHLLTHSAIKNFHCHYCEKAFRASHLLSQHENAVHTKSKTFNCDECNLTFYTRNNLLIHKINRHSDLRPYKCDECQKAFKFRSQLKDHVIRHRKIKNVPCPDCKAMFVMEKDVKIHQRLIHRRNYRFECADCGRKFQVKSQLTEHERTHTGERPYICSFCGKGFQKPGTLKKHVFSHTGERPYKCKECPKAYTELFILKRHIRNQHDTSHKVTE</sequence>
<dbReference type="OMA" id="QHENAVH"/>
<dbReference type="FunFam" id="3.30.160.60:FF:000478">
    <property type="entry name" value="Zinc finger protein 133"/>
    <property type="match status" value="1"/>
</dbReference>
<evidence type="ECO:0000256" key="4">
    <source>
        <dbReference type="ARBA" id="ARBA00022771"/>
    </source>
</evidence>
<organism evidence="13">
    <name type="scientific">Culicoides sonorensis</name>
    <name type="common">Biting midge</name>
    <dbReference type="NCBI Taxonomy" id="179676"/>
    <lineage>
        <taxon>Eukaryota</taxon>
        <taxon>Metazoa</taxon>
        <taxon>Ecdysozoa</taxon>
        <taxon>Arthropoda</taxon>
        <taxon>Hexapoda</taxon>
        <taxon>Insecta</taxon>
        <taxon>Pterygota</taxon>
        <taxon>Neoptera</taxon>
        <taxon>Endopterygota</taxon>
        <taxon>Diptera</taxon>
        <taxon>Nematocera</taxon>
        <taxon>Chironomoidea</taxon>
        <taxon>Ceratopogonidae</taxon>
        <taxon>Ceratopogoninae</taxon>
        <taxon>Culicoides</taxon>
        <taxon>Monoculicoides</taxon>
    </lineage>
</organism>
<dbReference type="InterPro" id="IPR036236">
    <property type="entry name" value="Znf_C2H2_sf"/>
</dbReference>
<evidence type="ECO:0000256" key="3">
    <source>
        <dbReference type="ARBA" id="ARBA00022737"/>
    </source>
</evidence>
<feature type="binding site" evidence="10">
    <location>
        <position position="19"/>
    </location>
    <ligand>
        <name>Zn(2+)</name>
        <dbReference type="ChEBI" id="CHEBI:29105"/>
    </ligand>
</feature>
<feature type="domain" description="C2H2-type" evidence="11">
    <location>
        <begin position="425"/>
        <end position="452"/>
    </location>
</feature>